<organism evidence="1 2">
    <name type="scientific">Trametes pubescens</name>
    <name type="common">White-rot fungus</name>
    <dbReference type="NCBI Taxonomy" id="154538"/>
    <lineage>
        <taxon>Eukaryota</taxon>
        <taxon>Fungi</taxon>
        <taxon>Dikarya</taxon>
        <taxon>Basidiomycota</taxon>
        <taxon>Agaricomycotina</taxon>
        <taxon>Agaricomycetes</taxon>
        <taxon>Polyporales</taxon>
        <taxon>Polyporaceae</taxon>
        <taxon>Trametes</taxon>
    </lineage>
</organism>
<comment type="caution">
    <text evidence="1">The sequence shown here is derived from an EMBL/GenBank/DDBJ whole genome shotgun (WGS) entry which is preliminary data.</text>
</comment>
<dbReference type="AlphaFoldDB" id="A0A1M2VJJ1"/>
<dbReference type="STRING" id="154538.A0A1M2VJJ1"/>
<dbReference type="SUPFAM" id="SSF54909">
    <property type="entry name" value="Dimeric alpha+beta barrel"/>
    <property type="match status" value="2"/>
</dbReference>
<dbReference type="Gene3D" id="3.30.70.100">
    <property type="match status" value="1"/>
</dbReference>
<protein>
    <recommendedName>
        <fullName evidence="3">EthD domain-containing protein</fullName>
    </recommendedName>
</protein>
<evidence type="ECO:0008006" key="3">
    <source>
        <dbReference type="Google" id="ProtNLM"/>
    </source>
</evidence>
<evidence type="ECO:0000313" key="2">
    <source>
        <dbReference type="Proteomes" id="UP000184267"/>
    </source>
</evidence>
<dbReference type="OMA" id="YAAIYDI"/>
<dbReference type="OrthoDB" id="2851338at2759"/>
<accession>A0A1M2VJJ1</accession>
<reference evidence="1 2" key="1">
    <citation type="submission" date="2016-10" db="EMBL/GenBank/DDBJ databases">
        <title>Genome sequence of the basidiomycete white-rot fungus Trametes pubescens.</title>
        <authorList>
            <person name="Makela M.R."/>
            <person name="Granchi Z."/>
            <person name="Peng M."/>
            <person name="De Vries R.P."/>
            <person name="Grigoriev I."/>
            <person name="Riley R."/>
            <person name="Hilden K."/>
        </authorList>
    </citation>
    <scope>NUCLEOTIDE SEQUENCE [LARGE SCALE GENOMIC DNA]</scope>
    <source>
        <strain evidence="1 2">FBCC735</strain>
    </source>
</reference>
<sequence>MPGGLLFIYSEPGSAVTAEEFNDWYDNEHVPTRLPIPGFQSWSRWVAADGKTPGYAAIYDITSRTVTSTPPYTDLAKTRSEREKDIIARAALFDRRTYELLEPVYGPKKGAAYDPAKPGPFVCVAEIETSAENEDDLNRWYEEEHIPLIAKVPGWVRTRRCVLVNSAAMGSEAKGGKPAKFLALHEMEDISALETSDEFKAAVGTEWSKRVISNATAFHVRMFKVLKTWEGLK</sequence>
<dbReference type="EMBL" id="MNAD01001120">
    <property type="protein sequence ID" value="OJT07791.1"/>
    <property type="molecule type" value="Genomic_DNA"/>
</dbReference>
<keyword evidence="2" id="KW-1185">Reference proteome</keyword>
<evidence type="ECO:0000313" key="1">
    <source>
        <dbReference type="EMBL" id="OJT07791.1"/>
    </source>
</evidence>
<gene>
    <name evidence="1" type="ORF">TRAPUB_1306</name>
</gene>
<proteinExistence type="predicted"/>
<dbReference type="Proteomes" id="UP000184267">
    <property type="component" value="Unassembled WGS sequence"/>
</dbReference>
<dbReference type="InterPro" id="IPR011008">
    <property type="entry name" value="Dimeric_a/b-barrel"/>
</dbReference>
<name>A0A1M2VJJ1_TRAPU</name>